<reference evidence="1 2" key="1">
    <citation type="journal article" date="2015" name="Nature">
        <title>rRNA introns, odd ribosomes, and small enigmatic genomes across a large radiation of phyla.</title>
        <authorList>
            <person name="Brown C.T."/>
            <person name="Hug L.A."/>
            <person name="Thomas B.C."/>
            <person name="Sharon I."/>
            <person name="Castelle C.J."/>
            <person name="Singh A."/>
            <person name="Wilkins M.J."/>
            <person name="Williams K.H."/>
            <person name="Banfield J.F."/>
        </authorList>
    </citation>
    <scope>NUCLEOTIDE SEQUENCE [LARGE SCALE GENOMIC DNA]</scope>
</reference>
<dbReference type="InterPro" id="IPR041492">
    <property type="entry name" value="HAD_2"/>
</dbReference>
<protein>
    <submittedName>
        <fullName evidence="1">HAD-superfamily hydrolase, subfamily IA, variant 3</fullName>
    </submittedName>
</protein>
<dbReference type="InterPro" id="IPR036412">
    <property type="entry name" value="HAD-like_sf"/>
</dbReference>
<dbReference type="InterPro" id="IPR006439">
    <property type="entry name" value="HAD-SF_hydro_IA"/>
</dbReference>
<organism evidence="1 2">
    <name type="scientific">Candidatus Collierbacteria bacterium GW2011_GWC2_43_12</name>
    <dbReference type="NCBI Taxonomy" id="1618390"/>
    <lineage>
        <taxon>Bacteria</taxon>
        <taxon>Candidatus Collieribacteriota</taxon>
    </lineage>
</organism>
<dbReference type="NCBIfam" id="TIGR01509">
    <property type="entry name" value="HAD-SF-IA-v3"/>
    <property type="match status" value="1"/>
</dbReference>
<dbReference type="SUPFAM" id="SSF56784">
    <property type="entry name" value="HAD-like"/>
    <property type="match status" value="1"/>
</dbReference>
<keyword evidence="1" id="KW-0378">Hydrolase</keyword>
<dbReference type="InterPro" id="IPR023214">
    <property type="entry name" value="HAD_sf"/>
</dbReference>
<proteinExistence type="predicted"/>
<dbReference type="EMBL" id="LCFK01000046">
    <property type="protein sequence ID" value="KKS92391.1"/>
    <property type="molecule type" value="Genomic_DNA"/>
</dbReference>
<name>A0A0G1FB90_9BACT</name>
<dbReference type="AlphaFoldDB" id="A0A0G1FB90"/>
<dbReference type="Gene3D" id="3.40.50.1000">
    <property type="entry name" value="HAD superfamily/HAD-like"/>
    <property type="match status" value="1"/>
</dbReference>
<sequence>MGGVYLNRGIWLFWDYLNEKYGIPVEKAKLVFLKNYKQFFSGFITEEVFWANLLTEISLKEDWKELRKTLLDFFEVNPEISDFYKKLRAKGFKLVLLADQAKEWWPELDKKLNISSNFDFVVISALVGLHKPNPDIYLHALKISKSTPEESVFIDDIDYNLTPAKDLGMKTILFENSQHAISEFELLGINRQ</sequence>
<dbReference type="Proteomes" id="UP000033980">
    <property type="component" value="Unassembled WGS sequence"/>
</dbReference>
<gene>
    <name evidence="1" type="ORF">UV68_C0046G0005</name>
</gene>
<comment type="caution">
    <text evidence="1">The sequence shown here is derived from an EMBL/GenBank/DDBJ whole genome shotgun (WGS) entry which is preliminary data.</text>
</comment>
<evidence type="ECO:0000313" key="1">
    <source>
        <dbReference type="EMBL" id="KKS92391.1"/>
    </source>
</evidence>
<accession>A0A0G1FB90</accession>
<dbReference type="PRINTS" id="PR00413">
    <property type="entry name" value="HADHALOGNASE"/>
</dbReference>
<dbReference type="GO" id="GO:0016787">
    <property type="term" value="F:hydrolase activity"/>
    <property type="evidence" value="ECO:0007669"/>
    <property type="project" value="UniProtKB-KW"/>
</dbReference>
<dbReference type="Pfam" id="PF13419">
    <property type="entry name" value="HAD_2"/>
    <property type="match status" value="1"/>
</dbReference>
<evidence type="ECO:0000313" key="2">
    <source>
        <dbReference type="Proteomes" id="UP000033980"/>
    </source>
</evidence>
<dbReference type="PANTHER" id="PTHR43611">
    <property type="entry name" value="ALPHA-D-GLUCOSE 1-PHOSPHATE PHOSPHATASE"/>
    <property type="match status" value="1"/>
</dbReference>
<dbReference type="PANTHER" id="PTHR43611:SF3">
    <property type="entry name" value="FLAVIN MONONUCLEOTIDE HYDROLASE 1, CHLOROPLATIC"/>
    <property type="match status" value="1"/>
</dbReference>